<dbReference type="PRINTS" id="PR00031">
    <property type="entry name" value="HTHREPRESSR"/>
</dbReference>
<dbReference type="InterPro" id="IPR001356">
    <property type="entry name" value="HD"/>
</dbReference>
<dbReference type="InterPro" id="IPR000047">
    <property type="entry name" value="HTH_motif"/>
</dbReference>
<proteinExistence type="predicted"/>
<dbReference type="GO" id="GO:0030182">
    <property type="term" value="P:neuron differentiation"/>
    <property type="evidence" value="ECO:0007669"/>
    <property type="project" value="TreeGrafter"/>
</dbReference>
<feature type="non-terminal residue" evidence="9">
    <location>
        <position position="1"/>
    </location>
</feature>
<keyword evidence="10" id="KW-1185">Reference proteome</keyword>
<dbReference type="EMBL" id="CAJPEX010004719">
    <property type="protein sequence ID" value="CAG0923193.1"/>
    <property type="molecule type" value="Genomic_DNA"/>
</dbReference>
<keyword evidence="4 5" id="KW-0539">Nucleus</keyword>
<dbReference type="GO" id="GO:0000978">
    <property type="term" value="F:RNA polymerase II cis-regulatory region sequence-specific DNA binding"/>
    <property type="evidence" value="ECO:0007669"/>
    <property type="project" value="TreeGrafter"/>
</dbReference>
<dbReference type="AlphaFoldDB" id="A0A7R9BXJ1"/>
<evidence type="ECO:0000256" key="3">
    <source>
        <dbReference type="ARBA" id="ARBA00023155"/>
    </source>
</evidence>
<dbReference type="InterPro" id="IPR009057">
    <property type="entry name" value="Homeodomain-like_sf"/>
</dbReference>
<evidence type="ECO:0000313" key="10">
    <source>
        <dbReference type="Proteomes" id="UP000678499"/>
    </source>
</evidence>
<dbReference type="EMBL" id="OA886756">
    <property type="protein sequence ID" value="CAD7283041.1"/>
    <property type="molecule type" value="Genomic_DNA"/>
</dbReference>
<evidence type="ECO:0000256" key="7">
    <source>
        <dbReference type="SAM" id="MobiDB-lite"/>
    </source>
</evidence>
<protein>
    <recommendedName>
        <fullName evidence="8">Homeobox domain-containing protein</fullName>
    </recommendedName>
</protein>
<dbReference type="SUPFAM" id="SSF46689">
    <property type="entry name" value="Homeodomain-like"/>
    <property type="match status" value="1"/>
</dbReference>
<keyword evidence="2 5" id="KW-0238">DNA-binding</keyword>
<dbReference type="InterPro" id="IPR017970">
    <property type="entry name" value="Homeobox_CS"/>
</dbReference>
<dbReference type="GO" id="GO:0005634">
    <property type="term" value="C:nucleus"/>
    <property type="evidence" value="ECO:0007669"/>
    <property type="project" value="UniProtKB-SubCell"/>
</dbReference>
<feature type="DNA-binding region" description="Homeobox" evidence="5">
    <location>
        <begin position="31"/>
        <end position="90"/>
    </location>
</feature>
<dbReference type="PROSITE" id="PS50071">
    <property type="entry name" value="HOMEOBOX_2"/>
    <property type="match status" value="1"/>
</dbReference>
<reference evidence="9" key="1">
    <citation type="submission" date="2020-11" db="EMBL/GenBank/DDBJ databases">
        <authorList>
            <person name="Tran Van P."/>
        </authorList>
    </citation>
    <scope>NUCLEOTIDE SEQUENCE</scope>
</reference>
<keyword evidence="3 5" id="KW-0371">Homeobox</keyword>
<gene>
    <name evidence="9" type="ORF">NMOB1V02_LOCUS10659</name>
</gene>
<evidence type="ECO:0000256" key="4">
    <source>
        <dbReference type="ARBA" id="ARBA00023242"/>
    </source>
</evidence>
<dbReference type="OrthoDB" id="6159439at2759"/>
<feature type="region of interest" description="Disordered" evidence="7">
    <location>
        <begin position="81"/>
        <end position="111"/>
    </location>
</feature>
<evidence type="ECO:0000256" key="1">
    <source>
        <dbReference type="ARBA" id="ARBA00004123"/>
    </source>
</evidence>
<dbReference type="PANTHER" id="PTHR24339">
    <property type="entry name" value="HOMEOBOX PROTEIN EMX-RELATED"/>
    <property type="match status" value="1"/>
</dbReference>
<feature type="domain" description="Homeobox" evidence="8">
    <location>
        <begin position="29"/>
        <end position="89"/>
    </location>
</feature>
<dbReference type="SMART" id="SM00389">
    <property type="entry name" value="HOX"/>
    <property type="match status" value="1"/>
</dbReference>
<evidence type="ECO:0000256" key="2">
    <source>
        <dbReference type="ARBA" id="ARBA00023125"/>
    </source>
</evidence>
<comment type="subcellular location">
    <subcellularLocation>
        <location evidence="1 5 6">Nucleus</location>
    </subcellularLocation>
</comment>
<feature type="compositionally biased region" description="Low complexity" evidence="7">
    <location>
        <begin position="94"/>
        <end position="111"/>
    </location>
</feature>
<dbReference type="PROSITE" id="PS00027">
    <property type="entry name" value="HOMEOBOX_1"/>
    <property type="match status" value="1"/>
</dbReference>
<dbReference type="Proteomes" id="UP000678499">
    <property type="component" value="Unassembled WGS sequence"/>
</dbReference>
<evidence type="ECO:0000256" key="5">
    <source>
        <dbReference type="PROSITE-ProRule" id="PRU00108"/>
    </source>
</evidence>
<dbReference type="CDD" id="cd00086">
    <property type="entry name" value="homeodomain"/>
    <property type="match status" value="1"/>
</dbReference>
<dbReference type="Gene3D" id="1.10.10.60">
    <property type="entry name" value="Homeodomain-like"/>
    <property type="match status" value="1"/>
</dbReference>
<organism evidence="9">
    <name type="scientific">Notodromas monacha</name>
    <dbReference type="NCBI Taxonomy" id="399045"/>
    <lineage>
        <taxon>Eukaryota</taxon>
        <taxon>Metazoa</taxon>
        <taxon>Ecdysozoa</taxon>
        <taxon>Arthropoda</taxon>
        <taxon>Crustacea</taxon>
        <taxon>Oligostraca</taxon>
        <taxon>Ostracoda</taxon>
        <taxon>Podocopa</taxon>
        <taxon>Podocopida</taxon>
        <taxon>Cypridocopina</taxon>
        <taxon>Cypridoidea</taxon>
        <taxon>Cyprididae</taxon>
        <taxon>Notodromas</taxon>
    </lineage>
</organism>
<dbReference type="PANTHER" id="PTHR24339:SF28">
    <property type="entry name" value="E5-RELATED"/>
    <property type="match status" value="1"/>
</dbReference>
<dbReference type="GO" id="GO:0007420">
    <property type="term" value="P:brain development"/>
    <property type="evidence" value="ECO:0007669"/>
    <property type="project" value="TreeGrafter"/>
</dbReference>
<name>A0A7R9BXJ1_9CRUS</name>
<sequence>SYLNILRYFATDHHGRVKQLILPKALDLDRPKRARTWFTSAQLQVLETEYSKLPYITGQDRKALAIRLGLSETQVKVWYQNRRTKSKKEKSGDSQQQMMLPSSSSSAAELTPSLITSQNQAASFIKHHPGNLGPSWNASPITSAFFRNQNDVNRNRHQQPWPSSQHLFQQQNPSDPTPMDPMLGLGIPGFIAKSGKDTFELDFYTRYNATLSWLLMSAKTNNNNNSCTIRQQEMKRFSDDMDQYQNETMDRLKDTASPDIMID</sequence>
<evidence type="ECO:0000259" key="8">
    <source>
        <dbReference type="PROSITE" id="PS50071"/>
    </source>
</evidence>
<evidence type="ECO:0000256" key="6">
    <source>
        <dbReference type="RuleBase" id="RU000682"/>
    </source>
</evidence>
<accession>A0A7R9BXJ1</accession>
<dbReference type="Pfam" id="PF00046">
    <property type="entry name" value="Homeodomain"/>
    <property type="match status" value="1"/>
</dbReference>
<evidence type="ECO:0000313" key="9">
    <source>
        <dbReference type="EMBL" id="CAD7283041.1"/>
    </source>
</evidence>
<dbReference type="GO" id="GO:0000981">
    <property type="term" value="F:DNA-binding transcription factor activity, RNA polymerase II-specific"/>
    <property type="evidence" value="ECO:0007669"/>
    <property type="project" value="InterPro"/>
</dbReference>
<dbReference type="InterPro" id="IPR050877">
    <property type="entry name" value="EMX-VAX-Noto_Homeobox_TFs"/>
</dbReference>